<evidence type="ECO:0000256" key="7">
    <source>
        <dbReference type="ARBA" id="ARBA00023146"/>
    </source>
</evidence>
<dbReference type="GO" id="GO:0006429">
    <property type="term" value="P:leucyl-tRNA aminoacylation"/>
    <property type="evidence" value="ECO:0007669"/>
    <property type="project" value="InterPro"/>
</dbReference>
<dbReference type="FunFam" id="3.40.50.620:FF:000003">
    <property type="entry name" value="Leucine--tRNA ligase"/>
    <property type="match status" value="1"/>
</dbReference>
<dbReference type="InterPro" id="IPR002302">
    <property type="entry name" value="Leu-tRNA-ligase"/>
</dbReference>
<keyword evidence="3" id="KW-0436">Ligase</keyword>
<reference evidence="10" key="1">
    <citation type="submission" date="2018-05" db="EMBL/GenBank/DDBJ databases">
        <authorList>
            <person name="Lanie J.A."/>
            <person name="Ng W.-L."/>
            <person name="Kazmierczak K.M."/>
            <person name="Andrzejewski T.M."/>
            <person name="Davidsen T.M."/>
            <person name="Wayne K.J."/>
            <person name="Tettelin H."/>
            <person name="Glass J.I."/>
            <person name="Rusch D."/>
            <person name="Podicherti R."/>
            <person name="Tsui H.-C.T."/>
            <person name="Winkler M.E."/>
        </authorList>
    </citation>
    <scope>NUCLEOTIDE SEQUENCE</scope>
</reference>
<feature type="domain" description="Leucyl-tRNA synthetase editing" evidence="9">
    <location>
        <begin position="222"/>
        <end position="263"/>
    </location>
</feature>
<feature type="non-terminal residue" evidence="10">
    <location>
        <position position="1"/>
    </location>
</feature>
<dbReference type="PANTHER" id="PTHR43740:SF2">
    <property type="entry name" value="LEUCINE--TRNA LIGASE, MITOCHONDRIAL"/>
    <property type="match status" value="1"/>
</dbReference>
<organism evidence="10">
    <name type="scientific">marine metagenome</name>
    <dbReference type="NCBI Taxonomy" id="408172"/>
    <lineage>
        <taxon>unclassified sequences</taxon>
        <taxon>metagenomes</taxon>
        <taxon>ecological metagenomes</taxon>
    </lineage>
</organism>
<proteinExistence type="inferred from homology"/>
<evidence type="ECO:0000259" key="9">
    <source>
        <dbReference type="Pfam" id="PF13603"/>
    </source>
</evidence>
<dbReference type="Gene3D" id="3.40.50.620">
    <property type="entry name" value="HUPs"/>
    <property type="match status" value="1"/>
</dbReference>
<sequence length="263" mass="30720">VSFRYNHKKVEAFWQKKWSDQKIFEVNTDPRKKKYYVLEMFPYPSGKIHMGHVRNYTLGDVVARYKKMSGYNVLHPMGWDAFGLPAENAAIVEKKPPAEWTYKNIKVMRSQLQTMGLSLDWSREIATCHPEYYKHEQSFFIDLLKNGLAYKKESFVNWDPIDQTVLANEQVIDGRGWRSGAIVEQKQLSQWFLKTSAYSDELLTYLDKLDNWPAKVKIMQSNWIGKSEGAEINFRIKNSNTDFDILKVFTTRPDTIFGASFCA</sequence>
<dbReference type="SUPFAM" id="SSF50677">
    <property type="entry name" value="ValRS/IleRS/LeuRS editing domain"/>
    <property type="match status" value="1"/>
</dbReference>
<dbReference type="InterPro" id="IPR015413">
    <property type="entry name" value="Methionyl/Leucyl_tRNA_Synth"/>
</dbReference>
<dbReference type="EC" id="6.1.1.4" evidence="2"/>
<dbReference type="CDD" id="cd00812">
    <property type="entry name" value="LeuRS_core"/>
    <property type="match status" value="1"/>
</dbReference>
<evidence type="ECO:0000256" key="1">
    <source>
        <dbReference type="ARBA" id="ARBA00005594"/>
    </source>
</evidence>
<keyword evidence="6" id="KW-0648">Protein biosynthesis</keyword>
<protein>
    <recommendedName>
        <fullName evidence="2">leucine--tRNA ligase</fullName>
        <ecNumber evidence="2">6.1.1.4</ecNumber>
    </recommendedName>
</protein>
<dbReference type="Pfam" id="PF09334">
    <property type="entry name" value="tRNA-synt_1g"/>
    <property type="match status" value="1"/>
</dbReference>
<evidence type="ECO:0000313" key="10">
    <source>
        <dbReference type="EMBL" id="SVC13903.1"/>
    </source>
</evidence>
<keyword evidence="5" id="KW-0067">ATP-binding</keyword>
<evidence type="ECO:0000259" key="8">
    <source>
        <dbReference type="Pfam" id="PF09334"/>
    </source>
</evidence>
<dbReference type="GO" id="GO:0002161">
    <property type="term" value="F:aminoacyl-tRNA deacylase activity"/>
    <property type="evidence" value="ECO:0007669"/>
    <property type="project" value="InterPro"/>
</dbReference>
<name>A0A382JRQ7_9ZZZZ</name>
<dbReference type="PROSITE" id="PS00178">
    <property type="entry name" value="AA_TRNA_LIGASE_I"/>
    <property type="match status" value="1"/>
</dbReference>
<dbReference type="PRINTS" id="PR00985">
    <property type="entry name" value="TRNASYNTHLEU"/>
</dbReference>
<dbReference type="SUPFAM" id="SSF52374">
    <property type="entry name" value="Nucleotidylyl transferase"/>
    <property type="match status" value="1"/>
</dbReference>
<dbReference type="InterPro" id="IPR001412">
    <property type="entry name" value="aa-tRNA-synth_I_CS"/>
</dbReference>
<evidence type="ECO:0000256" key="4">
    <source>
        <dbReference type="ARBA" id="ARBA00022741"/>
    </source>
</evidence>
<gene>
    <name evidence="10" type="ORF">METZ01_LOCUS266757</name>
</gene>
<dbReference type="InterPro" id="IPR014729">
    <property type="entry name" value="Rossmann-like_a/b/a_fold"/>
</dbReference>
<dbReference type="GO" id="GO:0005524">
    <property type="term" value="F:ATP binding"/>
    <property type="evidence" value="ECO:0007669"/>
    <property type="project" value="UniProtKB-KW"/>
</dbReference>
<dbReference type="InterPro" id="IPR009008">
    <property type="entry name" value="Val/Leu/Ile-tRNA-synth_edit"/>
</dbReference>
<dbReference type="Gene3D" id="1.10.730.10">
    <property type="entry name" value="Isoleucyl-tRNA Synthetase, Domain 1"/>
    <property type="match status" value="1"/>
</dbReference>
<feature type="non-terminal residue" evidence="10">
    <location>
        <position position="263"/>
    </location>
</feature>
<evidence type="ECO:0000256" key="2">
    <source>
        <dbReference type="ARBA" id="ARBA00013164"/>
    </source>
</evidence>
<dbReference type="InterPro" id="IPR025709">
    <property type="entry name" value="Leu_tRNA-synth_edit"/>
</dbReference>
<dbReference type="Pfam" id="PF13603">
    <property type="entry name" value="tRNA-synt_1_2"/>
    <property type="match status" value="1"/>
</dbReference>
<dbReference type="PANTHER" id="PTHR43740">
    <property type="entry name" value="LEUCYL-TRNA SYNTHETASE"/>
    <property type="match status" value="1"/>
</dbReference>
<comment type="similarity">
    <text evidence="1">Belongs to the class-I aminoacyl-tRNA synthetase family.</text>
</comment>
<evidence type="ECO:0000256" key="5">
    <source>
        <dbReference type="ARBA" id="ARBA00022840"/>
    </source>
</evidence>
<dbReference type="GO" id="GO:0004823">
    <property type="term" value="F:leucine-tRNA ligase activity"/>
    <property type="evidence" value="ECO:0007669"/>
    <property type="project" value="UniProtKB-EC"/>
</dbReference>
<keyword evidence="4" id="KW-0547">Nucleotide-binding</keyword>
<feature type="domain" description="Methionyl/Leucyl tRNA synthetase" evidence="8">
    <location>
        <begin position="37"/>
        <end position="171"/>
    </location>
</feature>
<accession>A0A382JRQ7</accession>
<keyword evidence="7" id="KW-0030">Aminoacyl-tRNA synthetase</keyword>
<dbReference type="AlphaFoldDB" id="A0A382JRQ7"/>
<dbReference type="GO" id="GO:0005829">
    <property type="term" value="C:cytosol"/>
    <property type="evidence" value="ECO:0007669"/>
    <property type="project" value="TreeGrafter"/>
</dbReference>
<evidence type="ECO:0000256" key="6">
    <source>
        <dbReference type="ARBA" id="ARBA00022917"/>
    </source>
</evidence>
<evidence type="ECO:0000256" key="3">
    <source>
        <dbReference type="ARBA" id="ARBA00022598"/>
    </source>
</evidence>
<dbReference type="EMBL" id="UINC01075580">
    <property type="protein sequence ID" value="SVC13903.1"/>
    <property type="molecule type" value="Genomic_DNA"/>
</dbReference>